<dbReference type="Pfam" id="PF08244">
    <property type="entry name" value="Glyco_hydro_32C"/>
    <property type="match status" value="1"/>
</dbReference>
<dbReference type="EC" id="3.2.1.26" evidence="3 8"/>
<name>A0A150L8A9_9BACI</name>
<comment type="subcellular location">
    <subcellularLocation>
        <location evidence="9">Cytoplasm</location>
    </subcellularLocation>
</comment>
<dbReference type="RefSeq" id="WP_066230828.1">
    <property type="nucleotide sequence ID" value="NZ_JARMRX010000081.1"/>
</dbReference>
<dbReference type="SUPFAM" id="SSF49899">
    <property type="entry name" value="Concanavalin A-like lectins/glucanases"/>
    <property type="match status" value="1"/>
</dbReference>
<comment type="similarity">
    <text evidence="2 8">Belongs to the glycosyl hydrolase 32 family.</text>
</comment>
<evidence type="ECO:0000256" key="2">
    <source>
        <dbReference type="ARBA" id="ARBA00009902"/>
    </source>
</evidence>
<evidence type="ECO:0000256" key="8">
    <source>
        <dbReference type="RuleBase" id="RU362110"/>
    </source>
</evidence>
<dbReference type="GO" id="GO:0005985">
    <property type="term" value="P:sucrose metabolic process"/>
    <property type="evidence" value="ECO:0007669"/>
    <property type="project" value="UniProtKB-UniPathway"/>
</dbReference>
<keyword evidence="5 8" id="KW-0378">Hydrolase</keyword>
<evidence type="ECO:0000313" key="12">
    <source>
        <dbReference type="EMBL" id="KYD07952.1"/>
    </source>
</evidence>
<dbReference type="Pfam" id="PF00251">
    <property type="entry name" value="Glyco_hydro_32N"/>
    <property type="match status" value="1"/>
</dbReference>
<dbReference type="NCBIfam" id="TIGR01322">
    <property type="entry name" value="scrB_fam"/>
    <property type="match status" value="1"/>
</dbReference>
<keyword evidence="9" id="KW-0119">Carbohydrate metabolism</keyword>
<proteinExistence type="inferred from homology"/>
<comment type="pathway">
    <text evidence="1 9">Glycan biosynthesis; sucrose metabolism.</text>
</comment>
<dbReference type="Gene3D" id="2.60.120.560">
    <property type="entry name" value="Exo-inulinase, domain 1"/>
    <property type="match status" value="1"/>
</dbReference>
<dbReference type="EMBL" id="LQYN01000039">
    <property type="protein sequence ID" value="KYD07952.1"/>
    <property type="molecule type" value="Genomic_DNA"/>
</dbReference>
<dbReference type="SUPFAM" id="SSF75005">
    <property type="entry name" value="Arabinanase/levansucrase/invertase"/>
    <property type="match status" value="1"/>
</dbReference>
<feature type="domain" description="Glycosyl hydrolase family 32 N-terminal" evidence="10">
    <location>
        <begin position="33"/>
        <end position="338"/>
    </location>
</feature>
<gene>
    <name evidence="12" type="ORF">B4102_0586</name>
</gene>
<dbReference type="Proteomes" id="UP000075666">
    <property type="component" value="Unassembled WGS sequence"/>
</dbReference>
<dbReference type="InterPro" id="IPR023296">
    <property type="entry name" value="Glyco_hydro_beta-prop_sf"/>
</dbReference>
<keyword evidence="6 8" id="KW-0326">Glycosidase</keyword>
<dbReference type="PANTHER" id="PTHR43101">
    <property type="entry name" value="BETA-FRUCTOSIDASE"/>
    <property type="match status" value="1"/>
</dbReference>
<evidence type="ECO:0000256" key="7">
    <source>
        <dbReference type="ARBA" id="ARBA00033367"/>
    </source>
</evidence>
<protein>
    <recommendedName>
        <fullName evidence="4 8">Sucrose-6-phosphate hydrolase</fullName>
        <ecNumber evidence="3 8">3.2.1.26</ecNumber>
    </recommendedName>
    <alternativeName>
        <fullName evidence="7 9">Invertase</fullName>
    </alternativeName>
</protein>
<evidence type="ECO:0000259" key="10">
    <source>
        <dbReference type="Pfam" id="PF00251"/>
    </source>
</evidence>
<reference evidence="12 13" key="1">
    <citation type="submission" date="2016-01" db="EMBL/GenBank/DDBJ databases">
        <title>Genome Sequences of Twelve Sporeforming Bacillus Species Isolated from Foods.</title>
        <authorList>
            <person name="Berendsen E.M."/>
            <person name="Wells-Bennik M.H."/>
            <person name="Krawcyk A.O."/>
            <person name="De Jong A."/>
            <person name="Holsappel S."/>
            <person name="Eijlander R.T."/>
            <person name="Kuipers O.P."/>
        </authorList>
    </citation>
    <scope>NUCLEOTIDE SEQUENCE [LARGE SCALE GENOMIC DNA]</scope>
    <source>
        <strain evidence="12 13">B4102</strain>
    </source>
</reference>
<dbReference type="OrthoDB" id="9759709at2"/>
<dbReference type="InterPro" id="IPR051214">
    <property type="entry name" value="GH32_Enzymes"/>
</dbReference>
<comment type="caution">
    <text evidence="12">The sequence shown here is derived from an EMBL/GenBank/DDBJ whole genome shotgun (WGS) entry which is preliminary data.</text>
</comment>
<comment type="catalytic activity">
    <reaction evidence="8">
        <text>Hydrolysis of terminal non-reducing beta-D-fructofuranoside residues in beta-D-fructofuranosides.</text>
        <dbReference type="EC" id="3.2.1.26"/>
    </reaction>
</comment>
<organism evidence="12 13">
    <name type="scientific">Heyndrickxia sporothermodurans</name>
    <dbReference type="NCBI Taxonomy" id="46224"/>
    <lineage>
        <taxon>Bacteria</taxon>
        <taxon>Bacillati</taxon>
        <taxon>Bacillota</taxon>
        <taxon>Bacilli</taxon>
        <taxon>Bacillales</taxon>
        <taxon>Bacillaceae</taxon>
        <taxon>Heyndrickxia</taxon>
    </lineage>
</organism>
<evidence type="ECO:0000259" key="11">
    <source>
        <dbReference type="Pfam" id="PF08244"/>
    </source>
</evidence>
<keyword evidence="13" id="KW-1185">Reference proteome</keyword>
<dbReference type="AlphaFoldDB" id="A0A150L8A9"/>
<evidence type="ECO:0000256" key="1">
    <source>
        <dbReference type="ARBA" id="ARBA00004914"/>
    </source>
</evidence>
<feature type="domain" description="Glycosyl hydrolase family 32 C-terminal" evidence="11">
    <location>
        <begin position="341"/>
        <end position="467"/>
    </location>
</feature>
<evidence type="ECO:0000256" key="5">
    <source>
        <dbReference type="ARBA" id="ARBA00022801"/>
    </source>
</evidence>
<dbReference type="Gene3D" id="2.115.10.20">
    <property type="entry name" value="Glycosyl hydrolase domain, family 43"/>
    <property type="match status" value="1"/>
</dbReference>
<sequence>MTENERHLLQRAYEEVKKYQEIVQSDPYRLDYHLMPPVGLLNDPNGLIQFKGVYHVFYQWNPFNTSHGAKFWGHYTSTDMVHWREEPIALAPSEWYEKNGCYSGSAIESEGKLYLFYTGNVKNDDGTRETYQCLAASSDGIHYEKYGPILHLPEGYTAHFRDPKVWKKNNRWYMILGAQTKANRGTAVLFTSIDLFHWEEIGMIAGAGINGLEDFGYMWECPDLFYLNGKDILMVSPQGLDPNGHLYNNLFQSGYFIGEFDYANNKYQSGPFIELDRGFDFYAPQTFMDETGRTILYGWMGMTDEYEQYQPTISYNWVHALTIPRKLEYKKGKVYQKPVEELTKLRKDRIIVNNVKIKDQQVQFDGVEGKTVELVLEALKVNEGKFQISLRNEASLIYDSSKKEISLQRRNVRTGLQESRTCLIESLSKLHIFMDHSSLEIFINDGEEVFTARYFPNPKVETITFQGNAFFSLTKWDLV</sequence>
<dbReference type="InterPro" id="IPR013189">
    <property type="entry name" value="Glyco_hydro_32_C"/>
</dbReference>
<dbReference type="GO" id="GO:0005737">
    <property type="term" value="C:cytoplasm"/>
    <property type="evidence" value="ECO:0007669"/>
    <property type="project" value="UniProtKB-SubCell"/>
</dbReference>
<evidence type="ECO:0000256" key="9">
    <source>
        <dbReference type="RuleBase" id="RU365015"/>
    </source>
</evidence>
<dbReference type="PATRIC" id="fig|46224.3.peg.2806"/>
<dbReference type="CDD" id="cd18623">
    <property type="entry name" value="GH32_ScrB-like"/>
    <property type="match status" value="1"/>
</dbReference>
<accession>A0A150L8A9</accession>
<dbReference type="SMART" id="SM00640">
    <property type="entry name" value="Glyco_32"/>
    <property type="match status" value="1"/>
</dbReference>
<dbReference type="STRING" id="46224.B4102_0586"/>
<dbReference type="UniPathway" id="UPA00238"/>
<dbReference type="InterPro" id="IPR013148">
    <property type="entry name" value="Glyco_hydro_32_N"/>
</dbReference>
<dbReference type="InterPro" id="IPR018053">
    <property type="entry name" value="Glyco_hydro_32_AS"/>
</dbReference>
<keyword evidence="9" id="KW-0963">Cytoplasm</keyword>
<dbReference type="InterPro" id="IPR013320">
    <property type="entry name" value="ConA-like_dom_sf"/>
</dbReference>
<evidence type="ECO:0000256" key="6">
    <source>
        <dbReference type="ARBA" id="ARBA00023295"/>
    </source>
</evidence>
<dbReference type="GO" id="GO:0004564">
    <property type="term" value="F:beta-fructofuranosidase activity"/>
    <property type="evidence" value="ECO:0007669"/>
    <property type="project" value="UniProtKB-EC"/>
</dbReference>
<evidence type="ECO:0000256" key="3">
    <source>
        <dbReference type="ARBA" id="ARBA00012758"/>
    </source>
</evidence>
<dbReference type="PROSITE" id="PS00609">
    <property type="entry name" value="GLYCOSYL_HYDROL_F32"/>
    <property type="match status" value="1"/>
</dbReference>
<comment type="function">
    <text evidence="9">Enables the bacterium to metabolize sucrose as a sole carbon source.</text>
</comment>
<evidence type="ECO:0000256" key="4">
    <source>
        <dbReference type="ARBA" id="ARBA00019623"/>
    </source>
</evidence>
<dbReference type="PANTHER" id="PTHR43101:SF1">
    <property type="entry name" value="BETA-FRUCTOSIDASE"/>
    <property type="match status" value="1"/>
</dbReference>
<dbReference type="InterPro" id="IPR006232">
    <property type="entry name" value="Suc6P_hydrolase"/>
</dbReference>
<evidence type="ECO:0000313" key="13">
    <source>
        <dbReference type="Proteomes" id="UP000075666"/>
    </source>
</evidence>
<dbReference type="InterPro" id="IPR001362">
    <property type="entry name" value="Glyco_hydro_32"/>
</dbReference>